<dbReference type="KEGG" id="wso:WSWS_00781"/>
<dbReference type="SUPFAM" id="SSF55811">
    <property type="entry name" value="Nudix"/>
    <property type="match status" value="1"/>
</dbReference>
<accession>A0A288Q6A1</accession>
<dbReference type="InterPro" id="IPR000086">
    <property type="entry name" value="NUDIX_hydrolase_dom"/>
</dbReference>
<name>A0A288Q6A1_9LACO</name>
<sequence>MVVMENYFKNLRAKIGHDEIIMSGVAGILFNEDRTAVLLQKRSDSSQDVWGIPGGMIPLNDTNSSAIIREFKEEMNLDVKPVSLWGVQSDFHIEFPSGDKAQIIGTLLEVEKIGGDLEVDGDETIEAEFVPLDPVPTMYNSQHQYWIDQVAAGNRGFFKN</sequence>
<proteinExistence type="inferred from homology"/>
<dbReference type="InterPro" id="IPR015797">
    <property type="entry name" value="NUDIX_hydrolase-like_dom_sf"/>
</dbReference>
<dbReference type="Proteomes" id="UP000254912">
    <property type="component" value="Unassembled WGS sequence"/>
</dbReference>
<organism evidence="2 3">
    <name type="scientific">Weissella soli</name>
    <dbReference type="NCBI Taxonomy" id="155866"/>
    <lineage>
        <taxon>Bacteria</taxon>
        <taxon>Bacillati</taxon>
        <taxon>Bacillota</taxon>
        <taxon>Bacilli</taxon>
        <taxon>Lactobacillales</taxon>
        <taxon>Lactobacillaceae</taxon>
        <taxon>Weissella</taxon>
    </lineage>
</organism>
<dbReference type="PANTHER" id="PTHR43736">
    <property type="entry name" value="ADP-RIBOSE PYROPHOSPHATASE"/>
    <property type="match status" value="1"/>
</dbReference>
<dbReference type="PROSITE" id="PS51462">
    <property type="entry name" value="NUDIX"/>
    <property type="match status" value="1"/>
</dbReference>
<dbReference type="AlphaFoldDB" id="A0A288Q6A1"/>
<evidence type="ECO:0000313" key="3">
    <source>
        <dbReference type="Proteomes" id="UP000254912"/>
    </source>
</evidence>
<gene>
    <name evidence="2" type="ORF">DFP99_0409</name>
</gene>
<dbReference type="GeneID" id="94545980"/>
<evidence type="ECO:0000313" key="2">
    <source>
        <dbReference type="EMBL" id="RDL11985.1"/>
    </source>
</evidence>
<dbReference type="Pfam" id="PF00293">
    <property type="entry name" value="NUDIX"/>
    <property type="match status" value="1"/>
</dbReference>
<protein>
    <submittedName>
        <fullName evidence="2">ADP-ribose pyrophosphatase YjhB (NUDIX family)</fullName>
    </submittedName>
</protein>
<evidence type="ECO:0000256" key="1">
    <source>
        <dbReference type="ARBA" id="ARBA00005582"/>
    </source>
</evidence>
<dbReference type="EMBL" id="QRAS01000001">
    <property type="protein sequence ID" value="RDL11985.1"/>
    <property type="molecule type" value="Genomic_DNA"/>
</dbReference>
<dbReference type="PANTHER" id="PTHR43736:SF1">
    <property type="entry name" value="DIHYDRONEOPTERIN TRIPHOSPHATE DIPHOSPHATASE"/>
    <property type="match status" value="1"/>
</dbReference>
<reference evidence="2 3" key="1">
    <citation type="submission" date="2018-07" db="EMBL/GenBank/DDBJ databases">
        <title>Genomic Encyclopedia of Type Strains, Phase III (KMG-III): the genomes of soil and plant-associated and newly described type strains.</title>
        <authorList>
            <person name="Whitman W."/>
        </authorList>
    </citation>
    <scope>NUCLEOTIDE SEQUENCE [LARGE SCALE GENOMIC DNA]</scope>
    <source>
        <strain evidence="2 3">CECT 7031</strain>
    </source>
</reference>
<comment type="caution">
    <text evidence="2">The sequence shown here is derived from an EMBL/GenBank/DDBJ whole genome shotgun (WGS) entry which is preliminary data.</text>
</comment>
<dbReference type="RefSeq" id="WP_114981106.1">
    <property type="nucleotide sequence ID" value="NZ_BJYO01000002.1"/>
</dbReference>
<dbReference type="Gene3D" id="3.90.79.10">
    <property type="entry name" value="Nucleoside Triphosphate Pyrophosphohydrolase"/>
    <property type="match status" value="1"/>
</dbReference>
<comment type="similarity">
    <text evidence="1">Belongs to the Nudix hydrolase family.</text>
</comment>
<keyword evidence="3" id="KW-1185">Reference proteome</keyword>